<comment type="similarity">
    <text evidence="6">Belongs to the RuvA family.</text>
</comment>
<evidence type="ECO:0000256" key="2">
    <source>
        <dbReference type="ARBA" id="ARBA00022763"/>
    </source>
</evidence>
<dbReference type="InterPro" id="IPR000085">
    <property type="entry name" value="RuvA"/>
</dbReference>
<dbReference type="Gene3D" id="2.40.50.140">
    <property type="entry name" value="Nucleic acid-binding proteins"/>
    <property type="match status" value="1"/>
</dbReference>
<dbReference type="SUPFAM" id="SSF46929">
    <property type="entry name" value="DNA helicase RuvA subunit, C-terminal domain"/>
    <property type="match status" value="1"/>
</dbReference>
<dbReference type="GO" id="GO:0004386">
    <property type="term" value="F:helicase activity"/>
    <property type="evidence" value="ECO:0007669"/>
    <property type="project" value="UniProtKB-KW"/>
</dbReference>
<dbReference type="InterPro" id="IPR003583">
    <property type="entry name" value="Hlx-hairpin-Hlx_DNA-bd_motif"/>
</dbReference>
<evidence type="ECO:0000259" key="7">
    <source>
        <dbReference type="SMART" id="SM00278"/>
    </source>
</evidence>
<accession>A0ABX5ECU9</accession>
<feature type="domain" description="Helix-hairpin-helix DNA-binding motif class 1" evidence="7">
    <location>
        <begin position="107"/>
        <end position="126"/>
    </location>
</feature>
<dbReference type="NCBIfam" id="TIGR00084">
    <property type="entry name" value="ruvA"/>
    <property type="match status" value="1"/>
</dbReference>
<keyword evidence="8" id="KW-0067">ATP-binding</keyword>
<evidence type="ECO:0000256" key="4">
    <source>
        <dbReference type="ARBA" id="ARBA00023172"/>
    </source>
</evidence>
<reference evidence="8 9" key="1">
    <citation type="submission" date="2018-03" db="EMBL/GenBank/DDBJ databases">
        <title>Comparative analysis of microorganisms from saline springs in Andes Mountain Range, Colombia.</title>
        <authorList>
            <person name="Rubin E."/>
        </authorList>
    </citation>
    <scope>NUCLEOTIDE SEQUENCE [LARGE SCALE GENOMIC DNA]</scope>
    <source>
        <strain evidence="8 9">CG 23</strain>
    </source>
</reference>
<comment type="caution">
    <text evidence="8">The sequence shown here is derived from an EMBL/GenBank/DDBJ whole genome shotgun (WGS) entry which is preliminary data.</text>
</comment>
<keyword evidence="4 6" id="KW-0233">DNA recombination</keyword>
<evidence type="ECO:0000256" key="1">
    <source>
        <dbReference type="ARBA" id="ARBA00022490"/>
    </source>
</evidence>
<dbReference type="InterPro" id="IPR010994">
    <property type="entry name" value="RuvA_2-like"/>
</dbReference>
<proteinExistence type="inferred from homology"/>
<keyword evidence="8" id="KW-0378">Hydrolase</keyword>
<dbReference type="Pfam" id="PF01330">
    <property type="entry name" value="RuvA_N"/>
    <property type="match status" value="1"/>
</dbReference>
<keyword evidence="8" id="KW-0347">Helicase</keyword>
<keyword evidence="5 6" id="KW-0234">DNA repair</keyword>
<dbReference type="Gene3D" id="1.10.8.10">
    <property type="entry name" value="DNA helicase RuvA subunit, C-terminal domain"/>
    <property type="match status" value="1"/>
</dbReference>
<keyword evidence="8" id="KW-0547">Nucleotide-binding</keyword>
<dbReference type="Pfam" id="PF07499">
    <property type="entry name" value="RuvA_C"/>
    <property type="match status" value="1"/>
</dbReference>
<dbReference type="EMBL" id="PVTX01000010">
    <property type="protein sequence ID" value="PRZ04378.1"/>
    <property type="molecule type" value="Genomic_DNA"/>
</dbReference>
<dbReference type="HAMAP" id="MF_00031">
    <property type="entry name" value="DNA_HJ_migration_RuvA"/>
    <property type="match status" value="1"/>
</dbReference>
<keyword evidence="3 6" id="KW-0238">DNA-binding</keyword>
<keyword evidence="9" id="KW-1185">Reference proteome</keyword>
<dbReference type="Proteomes" id="UP000239895">
    <property type="component" value="Unassembled WGS sequence"/>
</dbReference>
<dbReference type="SUPFAM" id="SSF47781">
    <property type="entry name" value="RuvA domain 2-like"/>
    <property type="match status" value="1"/>
</dbReference>
<comment type="function">
    <text evidence="6">The RuvA-RuvB-RuvC complex processes Holliday junction (HJ) DNA during genetic recombination and DNA repair, while the RuvA-RuvB complex plays an important role in the rescue of blocked DNA replication forks via replication fork reversal (RFR). RuvA specifically binds to HJ cruciform DNA, conferring on it an open structure. The RuvB hexamer acts as an ATP-dependent pump, pulling dsDNA into and through the RuvAB complex. HJ branch migration allows RuvC to scan DNA until it finds its consensus sequence, where it cleaves and resolves the cruciform DNA.</text>
</comment>
<dbReference type="InterPro" id="IPR036267">
    <property type="entry name" value="RuvA_C_sf"/>
</dbReference>
<name>A0ABX5ECU9_9MICO</name>
<evidence type="ECO:0000313" key="9">
    <source>
        <dbReference type="Proteomes" id="UP000239895"/>
    </source>
</evidence>
<keyword evidence="2 6" id="KW-0227">DNA damage</keyword>
<comment type="subunit">
    <text evidence="6">Homotetramer. Forms an RuvA(8)-RuvB(12)-Holliday junction (HJ) complex. HJ DNA is sandwiched between 2 RuvA tetramers; dsDNA enters through RuvA and exits via RuvB. An RuvB hexamer assembles on each DNA strand where it exits the tetramer. Each RuvB hexamer is contacted by two RuvA subunits (via domain III) on 2 adjacent RuvB subunits; this complex drives branch migration. In the full resolvosome a probable DNA-RuvA(4)-RuvB(12)-RuvC(2) complex forms which resolves the HJ.</text>
</comment>
<dbReference type="SMART" id="SM00278">
    <property type="entry name" value="HhH1"/>
    <property type="match status" value="2"/>
</dbReference>
<dbReference type="CDD" id="cd14332">
    <property type="entry name" value="UBA_RuvA_C"/>
    <property type="match status" value="1"/>
</dbReference>
<protein>
    <recommendedName>
        <fullName evidence="6">Holliday junction branch migration complex subunit RuvA</fullName>
    </recommendedName>
</protein>
<dbReference type="InterPro" id="IPR011114">
    <property type="entry name" value="RuvA_C"/>
</dbReference>
<feature type="region of interest" description="Domain III" evidence="6">
    <location>
        <begin position="146"/>
        <end position="204"/>
    </location>
</feature>
<comment type="subcellular location">
    <subcellularLocation>
        <location evidence="6">Cytoplasm</location>
    </subcellularLocation>
</comment>
<gene>
    <name evidence="6" type="primary">ruvA</name>
    <name evidence="8" type="ORF">BCL65_11039</name>
</gene>
<evidence type="ECO:0000256" key="3">
    <source>
        <dbReference type="ARBA" id="ARBA00023125"/>
    </source>
</evidence>
<dbReference type="Pfam" id="PF14520">
    <property type="entry name" value="HHH_5"/>
    <property type="match status" value="1"/>
</dbReference>
<dbReference type="InterPro" id="IPR012340">
    <property type="entry name" value="NA-bd_OB-fold"/>
</dbReference>
<comment type="caution">
    <text evidence="6">Lacks conserved residue(s) required for the propagation of feature annotation.</text>
</comment>
<dbReference type="SUPFAM" id="SSF50249">
    <property type="entry name" value="Nucleic acid-binding proteins"/>
    <property type="match status" value="1"/>
</dbReference>
<organism evidence="8 9">
    <name type="scientific">Isoptericola halotolerans</name>
    <dbReference type="NCBI Taxonomy" id="300560"/>
    <lineage>
        <taxon>Bacteria</taxon>
        <taxon>Bacillati</taxon>
        <taxon>Actinomycetota</taxon>
        <taxon>Actinomycetes</taxon>
        <taxon>Micrococcales</taxon>
        <taxon>Promicromonosporaceae</taxon>
        <taxon>Isoptericola</taxon>
    </lineage>
</organism>
<feature type="domain" description="Helix-hairpin-helix DNA-binding motif class 1" evidence="7">
    <location>
        <begin position="72"/>
        <end position="91"/>
    </location>
</feature>
<sequence length="204" mass="20708">MIASLAGTVTQVTLDRAVLDVNGVGYLVHATPATLAGLRPGEPAQLHTTLVVREDSMTVYGFAEADEREVFETAQSVSGVGPRIALAMLAVLTPDALRRAIAGEDTAALRRVPGIGAKSAQRIVLELTGKLGAPGADGVAGPSAAAVADGRGQVVDALAGLGWSVKVAEDAVAKVLAEAGTETVTETEVPATLRAALRRLGPRG</sequence>
<evidence type="ECO:0000313" key="8">
    <source>
        <dbReference type="EMBL" id="PRZ04378.1"/>
    </source>
</evidence>
<dbReference type="RefSeq" id="WP_106269162.1">
    <property type="nucleotide sequence ID" value="NZ_PVTX01000010.1"/>
</dbReference>
<dbReference type="Gene3D" id="1.10.150.20">
    <property type="entry name" value="5' to 3' exonuclease, C-terminal subdomain"/>
    <property type="match status" value="1"/>
</dbReference>
<evidence type="ECO:0000256" key="6">
    <source>
        <dbReference type="HAMAP-Rule" id="MF_00031"/>
    </source>
</evidence>
<comment type="domain">
    <text evidence="6">Has three domains with a flexible linker between the domains II and III and assumes an 'L' shape. Domain III is highly mobile and contacts RuvB.</text>
</comment>
<keyword evidence="1 6" id="KW-0963">Cytoplasm</keyword>
<dbReference type="InterPro" id="IPR013849">
    <property type="entry name" value="DNA_helicase_Holl-junc_RuvA_I"/>
</dbReference>
<evidence type="ECO:0000256" key="5">
    <source>
        <dbReference type="ARBA" id="ARBA00023204"/>
    </source>
</evidence>